<reference evidence="1" key="1">
    <citation type="submission" date="2020-03" db="EMBL/GenBank/DDBJ databases">
        <title>The deep terrestrial virosphere.</title>
        <authorList>
            <person name="Holmfeldt K."/>
            <person name="Nilsson E."/>
            <person name="Simone D."/>
            <person name="Lopez-Fernandez M."/>
            <person name="Wu X."/>
            <person name="de Brujin I."/>
            <person name="Lundin D."/>
            <person name="Andersson A."/>
            <person name="Bertilsson S."/>
            <person name="Dopson M."/>
        </authorList>
    </citation>
    <scope>NUCLEOTIDE SEQUENCE</scope>
    <source>
        <strain evidence="1">MM415B01807</strain>
    </source>
</reference>
<dbReference type="AlphaFoldDB" id="A0A6M3IH59"/>
<evidence type="ECO:0008006" key="2">
    <source>
        <dbReference type="Google" id="ProtNLM"/>
    </source>
</evidence>
<name>A0A6M3IH59_9ZZZZ</name>
<gene>
    <name evidence="1" type="ORF">MM415B01807_0012</name>
</gene>
<sequence>MTHLFTFFIIAGIALFITGAPVAGHLKSTHGVGLSIVEWVGIVSAAVGLSEKVVKLTIWLIKQGGKG</sequence>
<dbReference type="EMBL" id="MT141235">
    <property type="protein sequence ID" value="QJA56714.1"/>
    <property type="molecule type" value="Genomic_DNA"/>
</dbReference>
<protein>
    <recommendedName>
        <fullName evidence="2">Holin</fullName>
    </recommendedName>
</protein>
<accession>A0A6M3IH59</accession>
<proteinExistence type="predicted"/>
<evidence type="ECO:0000313" key="1">
    <source>
        <dbReference type="EMBL" id="QJA56714.1"/>
    </source>
</evidence>
<organism evidence="1">
    <name type="scientific">viral metagenome</name>
    <dbReference type="NCBI Taxonomy" id="1070528"/>
    <lineage>
        <taxon>unclassified sequences</taxon>
        <taxon>metagenomes</taxon>
        <taxon>organismal metagenomes</taxon>
    </lineage>
</organism>